<evidence type="ECO:0000313" key="10">
    <source>
        <dbReference type="EMBL" id="EEC83493.1"/>
    </source>
</evidence>
<comment type="subcellular location">
    <subcellularLocation>
        <location evidence="1">Plastid</location>
        <location evidence="1">Chloroplast</location>
    </subcellularLocation>
</comment>
<comment type="similarity">
    <text evidence="2">Belongs to the carotenoid oxygenase family.</text>
</comment>
<keyword evidence="7" id="KW-0560">Oxidoreductase</keyword>
<dbReference type="GO" id="GO:0010436">
    <property type="term" value="F:carotenoid dioxygenase activity"/>
    <property type="evidence" value="ECO:0007669"/>
    <property type="project" value="TreeGrafter"/>
</dbReference>
<dbReference type="PANTHER" id="PTHR10543:SF83">
    <property type="entry name" value="OS08G0371608 PROTEIN"/>
    <property type="match status" value="1"/>
</dbReference>
<dbReference type="HOGENOM" id="CLU_016472_2_0_1"/>
<reference evidence="10 11" key="1">
    <citation type="journal article" date="2005" name="PLoS Biol.">
        <title>The genomes of Oryza sativa: a history of duplications.</title>
        <authorList>
            <person name="Yu J."/>
            <person name="Wang J."/>
            <person name="Lin W."/>
            <person name="Li S."/>
            <person name="Li H."/>
            <person name="Zhou J."/>
            <person name="Ni P."/>
            <person name="Dong W."/>
            <person name="Hu S."/>
            <person name="Zeng C."/>
            <person name="Zhang J."/>
            <person name="Zhang Y."/>
            <person name="Li R."/>
            <person name="Xu Z."/>
            <person name="Li S."/>
            <person name="Li X."/>
            <person name="Zheng H."/>
            <person name="Cong L."/>
            <person name="Lin L."/>
            <person name="Yin J."/>
            <person name="Geng J."/>
            <person name="Li G."/>
            <person name="Shi J."/>
            <person name="Liu J."/>
            <person name="Lv H."/>
            <person name="Li J."/>
            <person name="Wang J."/>
            <person name="Deng Y."/>
            <person name="Ran L."/>
            <person name="Shi X."/>
            <person name="Wang X."/>
            <person name="Wu Q."/>
            <person name="Li C."/>
            <person name="Ren X."/>
            <person name="Wang J."/>
            <person name="Wang X."/>
            <person name="Li D."/>
            <person name="Liu D."/>
            <person name="Zhang X."/>
            <person name="Ji Z."/>
            <person name="Zhao W."/>
            <person name="Sun Y."/>
            <person name="Zhang Z."/>
            <person name="Bao J."/>
            <person name="Han Y."/>
            <person name="Dong L."/>
            <person name="Ji J."/>
            <person name="Chen P."/>
            <person name="Wu S."/>
            <person name="Liu J."/>
            <person name="Xiao Y."/>
            <person name="Bu D."/>
            <person name="Tan J."/>
            <person name="Yang L."/>
            <person name="Ye C."/>
            <person name="Zhang J."/>
            <person name="Xu J."/>
            <person name="Zhou Y."/>
            <person name="Yu Y."/>
            <person name="Zhang B."/>
            <person name="Zhuang S."/>
            <person name="Wei H."/>
            <person name="Liu B."/>
            <person name="Lei M."/>
            <person name="Yu H."/>
            <person name="Li Y."/>
            <person name="Xu H."/>
            <person name="Wei S."/>
            <person name="He X."/>
            <person name="Fang L."/>
            <person name="Zhang Z."/>
            <person name="Zhang Y."/>
            <person name="Huang X."/>
            <person name="Su Z."/>
            <person name="Tong W."/>
            <person name="Li J."/>
            <person name="Tong Z."/>
            <person name="Li S."/>
            <person name="Ye J."/>
            <person name="Wang L."/>
            <person name="Fang L."/>
            <person name="Lei T."/>
            <person name="Chen C."/>
            <person name="Chen H."/>
            <person name="Xu Z."/>
            <person name="Li H."/>
            <person name="Huang H."/>
            <person name="Zhang F."/>
            <person name="Xu H."/>
            <person name="Li N."/>
            <person name="Zhao C."/>
            <person name="Li S."/>
            <person name="Dong L."/>
            <person name="Huang Y."/>
            <person name="Li L."/>
            <person name="Xi Y."/>
            <person name="Qi Q."/>
            <person name="Li W."/>
            <person name="Zhang B."/>
            <person name="Hu W."/>
            <person name="Zhang Y."/>
            <person name="Tian X."/>
            <person name="Jiao Y."/>
            <person name="Liang X."/>
            <person name="Jin J."/>
            <person name="Gao L."/>
            <person name="Zheng W."/>
            <person name="Hao B."/>
            <person name="Liu S."/>
            <person name="Wang W."/>
            <person name="Yuan L."/>
            <person name="Cao M."/>
            <person name="McDermott J."/>
            <person name="Samudrala R."/>
            <person name="Wang J."/>
            <person name="Wong G.K."/>
            <person name="Yang H."/>
        </authorList>
    </citation>
    <scope>NUCLEOTIDE SEQUENCE [LARGE SCALE GENOMIC DNA]</scope>
    <source>
        <strain evidence="11">cv. 93-11</strain>
    </source>
</reference>
<keyword evidence="6" id="KW-0809">Transit peptide</keyword>
<evidence type="ECO:0000256" key="5">
    <source>
        <dbReference type="ARBA" id="ARBA00022723"/>
    </source>
</evidence>
<dbReference type="GO" id="GO:0046872">
    <property type="term" value="F:metal ion binding"/>
    <property type="evidence" value="ECO:0007669"/>
    <property type="project" value="UniProtKB-KW"/>
</dbReference>
<comment type="cofactor">
    <cofactor evidence="9">
        <name>Fe(2+)</name>
        <dbReference type="ChEBI" id="CHEBI:29033"/>
    </cofactor>
    <text evidence="9">Binds 1 Fe(2+) ion per subunit.</text>
</comment>
<dbReference type="GO" id="GO:0016121">
    <property type="term" value="P:carotene catabolic process"/>
    <property type="evidence" value="ECO:0007669"/>
    <property type="project" value="TreeGrafter"/>
</dbReference>
<keyword evidence="7" id="KW-0223">Dioxygenase</keyword>
<gene>
    <name evidence="10" type="ORF">OsI_29027</name>
</gene>
<dbReference type="OMA" id="HEAYITC"/>
<dbReference type="InterPro" id="IPR004294">
    <property type="entry name" value="Carotenoid_Oase"/>
</dbReference>
<evidence type="ECO:0000256" key="1">
    <source>
        <dbReference type="ARBA" id="ARBA00004229"/>
    </source>
</evidence>
<keyword evidence="8 9" id="KW-0408">Iron</keyword>
<evidence type="ECO:0000313" key="11">
    <source>
        <dbReference type="Proteomes" id="UP000007015"/>
    </source>
</evidence>
<dbReference type="EMBL" id="CM000133">
    <property type="protein sequence ID" value="EEC83493.1"/>
    <property type="molecule type" value="Genomic_DNA"/>
</dbReference>
<evidence type="ECO:0000256" key="8">
    <source>
        <dbReference type="ARBA" id="ARBA00023004"/>
    </source>
</evidence>
<dbReference type="PANTHER" id="PTHR10543">
    <property type="entry name" value="BETA-CAROTENE DIOXYGENASE"/>
    <property type="match status" value="1"/>
</dbReference>
<evidence type="ECO:0000256" key="9">
    <source>
        <dbReference type="PIRSR" id="PIRSR604294-1"/>
    </source>
</evidence>
<dbReference type="Proteomes" id="UP000007015">
    <property type="component" value="Chromosome 8"/>
</dbReference>
<dbReference type="GO" id="GO:0009570">
    <property type="term" value="C:chloroplast stroma"/>
    <property type="evidence" value="ECO:0007669"/>
    <property type="project" value="TreeGrafter"/>
</dbReference>
<keyword evidence="5 9" id="KW-0479">Metal-binding</keyword>
<dbReference type="STRING" id="39946.B8BA98"/>
<dbReference type="Pfam" id="PF03055">
    <property type="entry name" value="RPE65"/>
    <property type="match status" value="1"/>
</dbReference>
<evidence type="ECO:0000256" key="3">
    <source>
        <dbReference type="ARBA" id="ARBA00022528"/>
    </source>
</evidence>
<keyword evidence="4" id="KW-0934">Plastid</keyword>
<evidence type="ECO:0000256" key="2">
    <source>
        <dbReference type="ARBA" id="ARBA00006787"/>
    </source>
</evidence>
<feature type="binding site" evidence="9">
    <location>
        <position position="303"/>
    </location>
    <ligand>
        <name>Fe cation</name>
        <dbReference type="ChEBI" id="CHEBI:24875"/>
        <note>catalytic</note>
    </ligand>
</feature>
<keyword evidence="3" id="KW-0150">Chloroplast</keyword>
<evidence type="ECO:0000256" key="6">
    <source>
        <dbReference type="ARBA" id="ARBA00022946"/>
    </source>
</evidence>
<evidence type="ECO:0000256" key="4">
    <source>
        <dbReference type="ARBA" id="ARBA00022640"/>
    </source>
</evidence>
<keyword evidence="11" id="KW-1185">Reference proteome</keyword>
<sequence length="315" mass="35370">MASSLLLDAFVDSTFTFSHQSLRPTELRFGKVFRNMSNTGVFEHAERVFSVAENDIPYEIDLDNLGTLCSWVVDGQWNMPFTAHPKVAPGSGEYNIIMDMPLTVDLTRILRGAPLIDFETESYARIGVMPRHGDADSVIWFDVEPFCTLHLINCFEEDHEVVIRGFRVPGSIITGITLEHTANEEPANQGPSEKSFPRLYEWRLNMKSRAVTGKYLTGTDVALEFPVINNKYAGLHHKYAYAQMIDVQGSLEGGCGTVRPKFGGFAKLHLQDNNKAHVIDAQRFVNGPIAKITLPQRVPYGFHGTFIPRTTYKKT</sequence>
<dbReference type="Gramene" id="BGIOSGA027068-TA">
    <property type="protein sequence ID" value="BGIOSGA027068-PA"/>
    <property type="gene ID" value="BGIOSGA027068"/>
</dbReference>
<feature type="binding site" evidence="9">
    <location>
        <position position="150"/>
    </location>
    <ligand>
        <name>Fe cation</name>
        <dbReference type="ChEBI" id="CHEBI:24875"/>
        <note>catalytic</note>
    </ligand>
</feature>
<name>B8BA98_ORYSI</name>
<evidence type="ECO:0000256" key="7">
    <source>
        <dbReference type="ARBA" id="ARBA00022964"/>
    </source>
</evidence>
<organism evidence="10 11">
    <name type="scientific">Oryza sativa subsp. indica</name>
    <name type="common">Rice</name>
    <dbReference type="NCBI Taxonomy" id="39946"/>
    <lineage>
        <taxon>Eukaryota</taxon>
        <taxon>Viridiplantae</taxon>
        <taxon>Streptophyta</taxon>
        <taxon>Embryophyta</taxon>
        <taxon>Tracheophyta</taxon>
        <taxon>Spermatophyta</taxon>
        <taxon>Magnoliopsida</taxon>
        <taxon>Liliopsida</taxon>
        <taxon>Poales</taxon>
        <taxon>Poaceae</taxon>
        <taxon>BOP clade</taxon>
        <taxon>Oryzoideae</taxon>
        <taxon>Oryzeae</taxon>
        <taxon>Oryzinae</taxon>
        <taxon>Oryza</taxon>
        <taxon>Oryza sativa</taxon>
    </lineage>
</organism>
<proteinExistence type="inferred from homology"/>
<protein>
    <submittedName>
        <fullName evidence="10">Uncharacterized protein</fullName>
    </submittedName>
</protein>
<accession>B8BA98</accession>
<dbReference type="AlphaFoldDB" id="B8BA98"/>